<dbReference type="GO" id="GO:0051015">
    <property type="term" value="F:actin filament binding"/>
    <property type="evidence" value="ECO:0007669"/>
    <property type="project" value="TreeGrafter"/>
</dbReference>
<evidence type="ECO:0000313" key="4">
    <source>
        <dbReference type="Proteomes" id="UP001211907"/>
    </source>
</evidence>
<gene>
    <name evidence="3" type="ORF">HK100_012715</name>
</gene>
<dbReference type="PANTHER" id="PTHR45615:SF40">
    <property type="entry name" value="MYOSIN HEAVY CHAIN, NON-MUSCLE"/>
    <property type="match status" value="1"/>
</dbReference>
<protein>
    <submittedName>
        <fullName evidence="3">Uncharacterized protein</fullName>
    </submittedName>
</protein>
<dbReference type="AlphaFoldDB" id="A0AAD5T903"/>
<dbReference type="GO" id="GO:0005737">
    <property type="term" value="C:cytoplasm"/>
    <property type="evidence" value="ECO:0007669"/>
    <property type="project" value="TreeGrafter"/>
</dbReference>
<reference evidence="3" key="1">
    <citation type="submission" date="2020-05" db="EMBL/GenBank/DDBJ databases">
        <title>Phylogenomic resolution of chytrid fungi.</title>
        <authorList>
            <person name="Stajich J.E."/>
            <person name="Amses K."/>
            <person name="Simmons R."/>
            <person name="Seto K."/>
            <person name="Myers J."/>
            <person name="Bonds A."/>
            <person name="Quandt C.A."/>
            <person name="Barry K."/>
            <person name="Liu P."/>
            <person name="Grigoriev I."/>
            <person name="Longcore J.E."/>
            <person name="James T.Y."/>
        </authorList>
    </citation>
    <scope>NUCLEOTIDE SEQUENCE</scope>
    <source>
        <strain evidence="3">JEL0513</strain>
    </source>
</reference>
<dbReference type="Proteomes" id="UP001211907">
    <property type="component" value="Unassembled WGS sequence"/>
</dbReference>
<feature type="coiled-coil region" evidence="1">
    <location>
        <begin position="1104"/>
        <end position="1131"/>
    </location>
</feature>
<feature type="region of interest" description="Disordered" evidence="2">
    <location>
        <begin position="1"/>
        <end position="64"/>
    </location>
</feature>
<feature type="compositionally biased region" description="Polar residues" evidence="2">
    <location>
        <begin position="1"/>
        <end position="18"/>
    </location>
</feature>
<comment type="caution">
    <text evidence="3">The sequence shown here is derived from an EMBL/GenBank/DDBJ whole genome shotgun (WGS) entry which is preliminary data.</text>
</comment>
<evidence type="ECO:0000313" key="3">
    <source>
        <dbReference type="EMBL" id="KAJ3138454.1"/>
    </source>
</evidence>
<name>A0AAD5T903_9FUNG</name>
<feature type="coiled-coil region" evidence="1">
    <location>
        <begin position="435"/>
        <end position="469"/>
    </location>
</feature>
<dbReference type="EMBL" id="JADGJH010000095">
    <property type="protein sequence ID" value="KAJ3138454.1"/>
    <property type="molecule type" value="Genomic_DNA"/>
</dbReference>
<sequence>MTGKSENSKLQSDNTSASDVVKAEMVKRARKKLEKFKLKRNQPSETTDEPKLTFENVPNLSDQSSPIRAAVSVADSIPISPSPSSVTLLAPAVPASDLTLFPIPVSASNSSSFPTGNSSFSSSLFGWIGNTQQQQQHTIQQTLCLQSNGDLINDNKRAENKETPFIGNSKEEYVIDKDEEVDSKVLMVRHRVERVSKKLSFNKSVIVSNTESSSKLQVQKFDIPQKSVDPCLPETSSPIVIDLQSTITAKNQEIQLLRNVINGAVDEYEFLENSQSQTGEIGAITHLKAANIALRTRVQDLESILAGCSGIVDNVLAGTRTPKRSRNNSPVRIANNLISIKNNISSLESRTIETQTWDDSKDLTYTQEYLAVLQHENQQKTSIIKNLTESNASLRIEVARLLKTTTSASVFVSNNSTTTIPTNSAANSMENDSLIAVLRESIDSAARQNERLAQENAQMQENIDYLVSEIDVERRDHAHAIQQLSLKYGAAISEQKTFTEEQQLQIFQQKQQQQQQNNEFDPVRNEIKQLRVEVQRWKRESENLSVEFVERSQEFHGIILGLENNLTLLETALNDERENLAASEQLVHDCEVRIDQLESKCKNLEKDRNILDLKHCTRIVELENALKVQEMHRAAELTTTESTKLAETKLVDLKSVLESVEHESFAKRLELTQKINVVETERDKLLFKVDQLELELQEKSNQPILKPIIIKDSIVVATTETLQELETQNLQLRNTITSLNHDLEAINTRHFELTQKLKIQATEYETSLASLRAEYMQAADAADQYMHQSNFLQHQLEIQKDRFHASQAKSQSLLDALNRTESELARLRLSQAEVGNTLLMKGNATTLADLVQTLQARNDELATELMTARAEVQERTNTLEQYKLLLHEREAVVASANETRRELQDLQVQISRERENWALKERALYSATEKLQIDYQELVKSVGEIKKGIWDSAESLSGWRRGVAGERVEEVDILGWVKWMVNANTRLESELEDTHQILDLQHEKMESAIAMSSSVKSEEPVSLFNRLRGVRSMKLNDRITDSTPPSPSAASIGAWSRSVADVADTSFTISGYHSHVNVSPGVIGGHEDEDIILPLPLVDKKLSAEKMQATMKKLMSRNVSLQQKLSAIEGQLDHQIKTNAEIKRMFVQSTIGGIGNEEIVERYNDALFEVGELRKEVDHWRARFDEMETVVEGIVLSKAQNETVSSK</sequence>
<organism evidence="3 4">
    <name type="scientific">Physocladia obscura</name>
    <dbReference type="NCBI Taxonomy" id="109957"/>
    <lineage>
        <taxon>Eukaryota</taxon>
        <taxon>Fungi</taxon>
        <taxon>Fungi incertae sedis</taxon>
        <taxon>Chytridiomycota</taxon>
        <taxon>Chytridiomycota incertae sedis</taxon>
        <taxon>Chytridiomycetes</taxon>
        <taxon>Chytridiales</taxon>
        <taxon>Chytriomycetaceae</taxon>
        <taxon>Physocladia</taxon>
    </lineage>
</organism>
<keyword evidence="1" id="KW-0175">Coiled coil</keyword>
<feature type="coiled-coil region" evidence="1">
    <location>
        <begin position="527"/>
        <end position="614"/>
    </location>
</feature>
<feature type="compositionally biased region" description="Basic residues" evidence="2">
    <location>
        <begin position="28"/>
        <end position="40"/>
    </location>
</feature>
<dbReference type="GO" id="GO:0016460">
    <property type="term" value="C:myosin II complex"/>
    <property type="evidence" value="ECO:0007669"/>
    <property type="project" value="TreeGrafter"/>
</dbReference>
<feature type="coiled-coil region" evidence="1">
    <location>
        <begin position="851"/>
        <end position="916"/>
    </location>
</feature>
<keyword evidence="4" id="KW-1185">Reference proteome</keyword>
<evidence type="ECO:0000256" key="2">
    <source>
        <dbReference type="SAM" id="MobiDB-lite"/>
    </source>
</evidence>
<feature type="coiled-coil region" evidence="1">
    <location>
        <begin position="675"/>
        <end position="788"/>
    </location>
</feature>
<dbReference type="GO" id="GO:0000146">
    <property type="term" value="F:microfilament motor activity"/>
    <property type="evidence" value="ECO:0007669"/>
    <property type="project" value="TreeGrafter"/>
</dbReference>
<dbReference type="PANTHER" id="PTHR45615">
    <property type="entry name" value="MYOSIN HEAVY CHAIN, NON-MUSCLE"/>
    <property type="match status" value="1"/>
</dbReference>
<proteinExistence type="predicted"/>
<dbReference type="GO" id="GO:0032982">
    <property type="term" value="C:myosin filament"/>
    <property type="evidence" value="ECO:0007669"/>
    <property type="project" value="TreeGrafter"/>
</dbReference>
<evidence type="ECO:0000256" key="1">
    <source>
        <dbReference type="SAM" id="Coils"/>
    </source>
</evidence>
<accession>A0AAD5T903</accession>